<evidence type="ECO:0000256" key="7">
    <source>
        <dbReference type="ARBA" id="ARBA00022723"/>
    </source>
</evidence>
<evidence type="ECO:0000256" key="2">
    <source>
        <dbReference type="ARBA" id="ARBA00001946"/>
    </source>
</evidence>
<organism evidence="10 11">
    <name type="scientific">Hymenobacter coccineus</name>
    <dbReference type="NCBI Taxonomy" id="1908235"/>
    <lineage>
        <taxon>Bacteria</taxon>
        <taxon>Pseudomonadati</taxon>
        <taxon>Bacteroidota</taxon>
        <taxon>Cytophagia</taxon>
        <taxon>Cytophagales</taxon>
        <taxon>Hymenobacteraceae</taxon>
        <taxon>Hymenobacter</taxon>
    </lineage>
</organism>
<evidence type="ECO:0000256" key="1">
    <source>
        <dbReference type="ARBA" id="ARBA00001941"/>
    </source>
</evidence>
<evidence type="ECO:0000256" key="8">
    <source>
        <dbReference type="ARBA" id="ARBA00022801"/>
    </source>
</evidence>
<dbReference type="EMBL" id="MDZA01000056">
    <property type="protein sequence ID" value="OGX91462.1"/>
    <property type="molecule type" value="Genomic_DNA"/>
</dbReference>
<evidence type="ECO:0000313" key="11">
    <source>
        <dbReference type="Proteomes" id="UP000177506"/>
    </source>
</evidence>
<evidence type="ECO:0008006" key="12">
    <source>
        <dbReference type="Google" id="ProtNLM"/>
    </source>
</evidence>
<reference evidence="10 11" key="1">
    <citation type="submission" date="2016-08" db="EMBL/GenBank/DDBJ databases">
        <title>Hymenobacter coccineus sp. nov., Hymenobacter lapidarius sp. nov. and Hymenobacter glacialis sp. nov., isolated from Antarctic soil.</title>
        <authorList>
            <person name="Sedlacek I."/>
            <person name="Kralova S."/>
            <person name="Kyrova K."/>
            <person name="Maslanova I."/>
            <person name="Stankova E."/>
            <person name="Vrbovska V."/>
            <person name="Nemec M."/>
            <person name="Bartak M."/>
            <person name="Svec P."/>
            <person name="Busse H.-J."/>
            <person name="Pantucek R."/>
        </authorList>
    </citation>
    <scope>NUCLEOTIDE SEQUENCE [LARGE SCALE GENOMIC DNA]</scope>
    <source>
        <strain evidence="10 11">CCM 8649</strain>
    </source>
</reference>
<dbReference type="Proteomes" id="UP000177506">
    <property type="component" value="Unassembled WGS sequence"/>
</dbReference>
<keyword evidence="7" id="KW-0479">Metal-binding</keyword>
<dbReference type="InterPro" id="IPR052170">
    <property type="entry name" value="M29_Exopeptidase"/>
</dbReference>
<dbReference type="SUPFAM" id="SSF144052">
    <property type="entry name" value="Thermophilic metalloprotease-like"/>
    <property type="match status" value="1"/>
</dbReference>
<gene>
    <name evidence="10" type="ORF">BEN49_19605</name>
</gene>
<dbReference type="RefSeq" id="WP_070741445.1">
    <property type="nucleotide sequence ID" value="NZ_MDZA01000056.1"/>
</dbReference>
<sequence>MAGPVLGQNYEQMAKQIVNTSAAVKPGELVMITGGQFTMPLMEAIAVEVARAGGQPEMMVNTDKVARAIDIEMPESAIQASKNDNWLLQSDVLITLPQLEDSKAVLAGMTPAREAKFNKVAAEGGLSKKLDATKLRGVFVSYPSKSLAANQQLDYPSYEQMVWAGIGTDYAAVAAQGEQLKQLLATGKKVHITSPAGTDLTFQLAARPVFVDDGVVSAADQQEKLIYNRTARLPGGLVYGTCQETSATGRLAASPTTWNGKPVRGFKGDLKNGQLTNPRADAGSEDVQKWLAAADPSVAQVGYFSIGLNPDMKPQEQKGYNPGTAAGMVYVGMGNNKLLGGANQAAGGTSFPIANATVEVDGRVLVRNGQLVSPVIASAAPIIRKAQK</sequence>
<dbReference type="GO" id="GO:0004177">
    <property type="term" value="F:aminopeptidase activity"/>
    <property type="evidence" value="ECO:0007669"/>
    <property type="project" value="UniProtKB-KW"/>
</dbReference>
<name>A0A1G1TKR5_9BACT</name>
<comment type="caution">
    <text evidence="10">The sequence shown here is derived from an EMBL/GenBank/DDBJ whole genome shotgun (WGS) entry which is preliminary data.</text>
</comment>
<comment type="cofactor">
    <cofactor evidence="2">
        <name>Mg(2+)</name>
        <dbReference type="ChEBI" id="CHEBI:18420"/>
    </cofactor>
</comment>
<dbReference type="AlphaFoldDB" id="A0A1G1TKR5"/>
<dbReference type="GO" id="GO:0008237">
    <property type="term" value="F:metallopeptidase activity"/>
    <property type="evidence" value="ECO:0007669"/>
    <property type="project" value="UniProtKB-KW"/>
</dbReference>
<dbReference type="PANTHER" id="PTHR34448">
    <property type="entry name" value="AMINOPEPTIDASE"/>
    <property type="match status" value="1"/>
</dbReference>
<comment type="similarity">
    <text evidence="4">Belongs to the peptidase M29 family.</text>
</comment>
<evidence type="ECO:0000313" key="10">
    <source>
        <dbReference type="EMBL" id="OGX91462.1"/>
    </source>
</evidence>
<keyword evidence="8" id="KW-0378">Hydrolase</keyword>
<dbReference type="GO" id="GO:0046872">
    <property type="term" value="F:metal ion binding"/>
    <property type="evidence" value="ECO:0007669"/>
    <property type="project" value="UniProtKB-KW"/>
</dbReference>
<dbReference type="GO" id="GO:0006508">
    <property type="term" value="P:proteolysis"/>
    <property type="evidence" value="ECO:0007669"/>
    <property type="project" value="UniProtKB-KW"/>
</dbReference>
<evidence type="ECO:0000256" key="3">
    <source>
        <dbReference type="ARBA" id="ARBA00001947"/>
    </source>
</evidence>
<dbReference type="Gene3D" id="3.40.1830.10">
    <property type="entry name" value="Thermophilic metalloprotease (M29)"/>
    <property type="match status" value="1"/>
</dbReference>
<dbReference type="PANTHER" id="PTHR34448:SF1">
    <property type="entry name" value="BLL6088 PROTEIN"/>
    <property type="match status" value="1"/>
</dbReference>
<keyword evidence="9" id="KW-0482">Metalloprotease</keyword>
<dbReference type="InterPro" id="IPR035097">
    <property type="entry name" value="M29_N-terminal"/>
</dbReference>
<dbReference type="OrthoDB" id="9803993at2"/>
<evidence type="ECO:0000256" key="6">
    <source>
        <dbReference type="ARBA" id="ARBA00022670"/>
    </source>
</evidence>
<evidence type="ECO:0000256" key="5">
    <source>
        <dbReference type="ARBA" id="ARBA00022438"/>
    </source>
</evidence>
<dbReference type="Pfam" id="PF02073">
    <property type="entry name" value="Peptidase_M29"/>
    <property type="match status" value="1"/>
</dbReference>
<keyword evidence="6" id="KW-0645">Protease</keyword>
<comment type="cofactor">
    <cofactor evidence="1">
        <name>Co(2+)</name>
        <dbReference type="ChEBI" id="CHEBI:48828"/>
    </cofactor>
</comment>
<dbReference type="InterPro" id="IPR000787">
    <property type="entry name" value="Peptidase_M29"/>
</dbReference>
<keyword evidence="11" id="KW-1185">Reference proteome</keyword>
<comment type="cofactor">
    <cofactor evidence="3">
        <name>Zn(2+)</name>
        <dbReference type="ChEBI" id="CHEBI:29105"/>
    </cofactor>
</comment>
<evidence type="ECO:0000256" key="4">
    <source>
        <dbReference type="ARBA" id="ARBA00008236"/>
    </source>
</evidence>
<evidence type="ECO:0000256" key="9">
    <source>
        <dbReference type="ARBA" id="ARBA00023049"/>
    </source>
</evidence>
<keyword evidence="5" id="KW-0031">Aminopeptidase</keyword>
<proteinExistence type="inferred from homology"/>
<protein>
    <recommendedName>
        <fullName evidence="12">Leucyl aminopeptidase</fullName>
    </recommendedName>
</protein>
<accession>A0A1G1TKR5</accession>